<keyword evidence="1 4" id="KW-0808">Transferase</keyword>
<dbReference type="InterPro" id="IPR033690">
    <property type="entry name" value="Adenylat_kinase_CS"/>
</dbReference>
<dbReference type="Gene3D" id="3.40.50.300">
    <property type="entry name" value="P-loop containing nucleotide triphosphate hydrolases"/>
    <property type="match status" value="1"/>
</dbReference>
<dbReference type="CDD" id="cd01428">
    <property type="entry name" value="ADK"/>
    <property type="match status" value="1"/>
</dbReference>
<evidence type="ECO:0000256" key="4">
    <source>
        <dbReference type="RuleBase" id="RU003330"/>
    </source>
</evidence>
<comment type="similarity">
    <text evidence="4">Belongs to the adenylate kinase family.</text>
</comment>
<proteinExistence type="inferred from homology"/>
<dbReference type="PRINTS" id="PR00094">
    <property type="entry name" value="ADENYLTKNASE"/>
</dbReference>
<dbReference type="EMBL" id="ML001328">
    <property type="protein sequence ID" value="RKO83356.1"/>
    <property type="molecule type" value="Genomic_DNA"/>
</dbReference>
<feature type="non-terminal residue" evidence="5">
    <location>
        <position position="148"/>
    </location>
</feature>
<evidence type="ECO:0000313" key="6">
    <source>
        <dbReference type="Proteomes" id="UP000269721"/>
    </source>
</evidence>
<dbReference type="InterPro" id="IPR000850">
    <property type="entry name" value="Adenylat/UMP-CMP_kin"/>
</dbReference>
<keyword evidence="2" id="KW-0547">Nucleotide-binding</keyword>
<evidence type="ECO:0000256" key="2">
    <source>
        <dbReference type="ARBA" id="ARBA00022741"/>
    </source>
</evidence>
<organism evidence="5 6">
    <name type="scientific">Blyttiomyces helicus</name>
    <dbReference type="NCBI Taxonomy" id="388810"/>
    <lineage>
        <taxon>Eukaryota</taxon>
        <taxon>Fungi</taxon>
        <taxon>Fungi incertae sedis</taxon>
        <taxon>Chytridiomycota</taxon>
        <taxon>Chytridiomycota incertae sedis</taxon>
        <taxon>Chytridiomycetes</taxon>
        <taxon>Chytridiomycetes incertae sedis</taxon>
        <taxon>Blyttiomyces</taxon>
    </lineage>
</organism>
<dbReference type="Pfam" id="PF00406">
    <property type="entry name" value="ADK"/>
    <property type="match status" value="1"/>
</dbReference>
<evidence type="ECO:0000256" key="1">
    <source>
        <dbReference type="ARBA" id="ARBA00022679"/>
    </source>
</evidence>
<protein>
    <submittedName>
        <fullName evidence="5">Adenylate kinase-domain-containing protein</fullName>
    </submittedName>
</protein>
<keyword evidence="6" id="KW-1185">Reference proteome</keyword>
<dbReference type="InterPro" id="IPR006259">
    <property type="entry name" value="Adenyl_kin_sub"/>
</dbReference>
<reference evidence="6" key="1">
    <citation type="journal article" date="2018" name="Nat. Microbiol.">
        <title>Leveraging single-cell genomics to expand the fungal tree of life.</title>
        <authorList>
            <person name="Ahrendt S.R."/>
            <person name="Quandt C.A."/>
            <person name="Ciobanu D."/>
            <person name="Clum A."/>
            <person name="Salamov A."/>
            <person name="Andreopoulos B."/>
            <person name="Cheng J.F."/>
            <person name="Woyke T."/>
            <person name="Pelin A."/>
            <person name="Henrissat B."/>
            <person name="Reynolds N.K."/>
            <person name="Benny G.L."/>
            <person name="Smith M.E."/>
            <person name="James T.Y."/>
            <person name="Grigoriev I.V."/>
        </authorList>
    </citation>
    <scope>NUCLEOTIDE SEQUENCE [LARGE SCALE GENOMIC DNA]</scope>
</reference>
<dbReference type="OrthoDB" id="439792at2759"/>
<accession>A0A4P9VZU3</accession>
<dbReference type="AlphaFoldDB" id="A0A4P9VZU3"/>
<name>A0A4P9VZU3_9FUNG</name>
<sequence length="148" mass="15712">MGASQSSVSPAPKKELRMVIMGPPGAGKGTQAPRIKEAYCICHLATGDMLRAAVRAGTETGKQAKSVMESGGLVSDDIMVNLIAENLDNNPECANGFILDGFPRTVPQAEKLDEMLVGKNQKLDSAVELVIEDQLLVSRITGRLIHPA</sequence>
<dbReference type="InterPro" id="IPR027417">
    <property type="entry name" value="P-loop_NTPase"/>
</dbReference>
<dbReference type="SUPFAM" id="SSF52540">
    <property type="entry name" value="P-loop containing nucleoside triphosphate hydrolases"/>
    <property type="match status" value="1"/>
</dbReference>
<dbReference type="PANTHER" id="PTHR23359">
    <property type="entry name" value="NUCLEOTIDE KINASE"/>
    <property type="match status" value="1"/>
</dbReference>
<evidence type="ECO:0000313" key="5">
    <source>
        <dbReference type="EMBL" id="RKO83356.1"/>
    </source>
</evidence>
<dbReference type="Proteomes" id="UP000269721">
    <property type="component" value="Unassembled WGS sequence"/>
</dbReference>
<keyword evidence="3 4" id="KW-0418">Kinase</keyword>
<dbReference type="PROSITE" id="PS00113">
    <property type="entry name" value="ADENYLATE_KINASE"/>
    <property type="match status" value="1"/>
</dbReference>
<evidence type="ECO:0000256" key="3">
    <source>
        <dbReference type="ARBA" id="ARBA00022777"/>
    </source>
</evidence>
<dbReference type="GO" id="GO:0004017">
    <property type="term" value="F:AMP kinase activity"/>
    <property type="evidence" value="ECO:0007669"/>
    <property type="project" value="InterPro"/>
</dbReference>
<gene>
    <name evidence="5" type="ORF">BDK51DRAFT_34583</name>
</gene>
<dbReference type="HAMAP" id="MF_00235">
    <property type="entry name" value="Adenylate_kinase_Adk"/>
    <property type="match status" value="1"/>
</dbReference>
<dbReference type="GO" id="GO:0005524">
    <property type="term" value="F:ATP binding"/>
    <property type="evidence" value="ECO:0007669"/>
    <property type="project" value="InterPro"/>
</dbReference>
<dbReference type="NCBIfam" id="TIGR01351">
    <property type="entry name" value="adk"/>
    <property type="match status" value="1"/>
</dbReference>